<evidence type="ECO:0000313" key="3">
    <source>
        <dbReference type="Proteomes" id="UP000823775"/>
    </source>
</evidence>
<evidence type="ECO:0000313" key="2">
    <source>
        <dbReference type="EMBL" id="MCD9645245.1"/>
    </source>
</evidence>
<proteinExistence type="predicted"/>
<name>A0ABS8VDA6_DATST</name>
<gene>
    <name evidence="2" type="ORF">HAX54_034017</name>
</gene>
<keyword evidence="3" id="KW-1185">Reference proteome</keyword>
<reference evidence="2 3" key="1">
    <citation type="journal article" date="2021" name="BMC Genomics">
        <title>Datura genome reveals duplications of psychoactive alkaloid biosynthetic genes and high mutation rate following tissue culture.</title>
        <authorList>
            <person name="Rajewski A."/>
            <person name="Carter-House D."/>
            <person name="Stajich J."/>
            <person name="Litt A."/>
        </authorList>
    </citation>
    <scope>NUCLEOTIDE SEQUENCE [LARGE SCALE GENOMIC DNA]</scope>
    <source>
        <strain evidence="2">AR-01</strain>
    </source>
</reference>
<dbReference type="EMBL" id="JACEIK010004378">
    <property type="protein sequence ID" value="MCD9645245.1"/>
    <property type="molecule type" value="Genomic_DNA"/>
</dbReference>
<organism evidence="2 3">
    <name type="scientific">Datura stramonium</name>
    <name type="common">Jimsonweed</name>
    <name type="synonym">Common thornapple</name>
    <dbReference type="NCBI Taxonomy" id="4076"/>
    <lineage>
        <taxon>Eukaryota</taxon>
        <taxon>Viridiplantae</taxon>
        <taxon>Streptophyta</taxon>
        <taxon>Embryophyta</taxon>
        <taxon>Tracheophyta</taxon>
        <taxon>Spermatophyta</taxon>
        <taxon>Magnoliopsida</taxon>
        <taxon>eudicotyledons</taxon>
        <taxon>Gunneridae</taxon>
        <taxon>Pentapetalae</taxon>
        <taxon>asterids</taxon>
        <taxon>lamiids</taxon>
        <taxon>Solanales</taxon>
        <taxon>Solanaceae</taxon>
        <taxon>Solanoideae</taxon>
        <taxon>Datureae</taxon>
        <taxon>Datura</taxon>
    </lineage>
</organism>
<accession>A0ABS8VDA6</accession>
<protein>
    <submittedName>
        <fullName evidence="2">Uncharacterized protein</fullName>
    </submittedName>
</protein>
<feature type="region of interest" description="Disordered" evidence="1">
    <location>
        <begin position="126"/>
        <end position="145"/>
    </location>
</feature>
<comment type="caution">
    <text evidence="2">The sequence shown here is derived from an EMBL/GenBank/DDBJ whole genome shotgun (WGS) entry which is preliminary data.</text>
</comment>
<sequence length="174" mass="19122">MLLGSERKLVMLSATGLSQSRVQHSRLLRLAATLVLLFNNPIFTVVSCLPMDSAAVRVALFGNLGSYLFSTPKHFVDYYALPHLWVPRYPPVLWSVRDPWMQGVLGVISVEGEIVHQAVLRKGQLRSSSPEISDEGTLGEPPTPTTIYVRSILDPDQLPIPTSSTVLDSPSLSQ</sequence>
<dbReference type="Proteomes" id="UP000823775">
    <property type="component" value="Unassembled WGS sequence"/>
</dbReference>
<evidence type="ECO:0000256" key="1">
    <source>
        <dbReference type="SAM" id="MobiDB-lite"/>
    </source>
</evidence>